<evidence type="ECO:0000313" key="3">
    <source>
        <dbReference type="Proteomes" id="UP000283841"/>
    </source>
</evidence>
<gene>
    <name evidence="2" type="ORF">C8Q69DRAFT_476284</name>
</gene>
<keyword evidence="1" id="KW-0472">Membrane</keyword>
<proteinExistence type="predicted"/>
<accession>A0A443HNM2</accession>
<evidence type="ECO:0000256" key="1">
    <source>
        <dbReference type="SAM" id="Phobius"/>
    </source>
</evidence>
<evidence type="ECO:0000313" key="2">
    <source>
        <dbReference type="EMBL" id="RWQ93418.1"/>
    </source>
</evidence>
<feature type="transmembrane region" description="Helical" evidence="1">
    <location>
        <begin position="35"/>
        <end position="55"/>
    </location>
</feature>
<dbReference type="GeneID" id="39600531"/>
<keyword evidence="3" id="KW-1185">Reference proteome</keyword>
<keyword evidence="1" id="KW-1133">Transmembrane helix</keyword>
<dbReference type="VEuPathDB" id="FungiDB:C8Q69DRAFT_476284"/>
<dbReference type="EMBL" id="RCNU01000010">
    <property type="protein sequence ID" value="RWQ93418.1"/>
    <property type="molecule type" value="Genomic_DNA"/>
</dbReference>
<protein>
    <submittedName>
        <fullName evidence="2">Uncharacterized protein</fullName>
    </submittedName>
</protein>
<name>A0A443HNM2_BYSSP</name>
<sequence length="173" mass="19511">MINSKFTVGVTSHLDLSILGQLNSPTGLFRGPMDLARTSFIFFLFFKIYISYVCYNSSARGNQSIVSNLCPIFNGERQGTQGNYRGYYGSHLFDNSRSLMVSKLQPCSIYGVTSTFLILHINTLLPSRISSDCFPCLRGSLKLRCSQIIACNKCFRHHRSYRPGKLLCIIIRS</sequence>
<reference evidence="2 3" key="1">
    <citation type="journal article" date="2018" name="Front. Microbiol.">
        <title>Genomic and genetic insights into a cosmopolitan fungus, Paecilomyces variotii (Eurotiales).</title>
        <authorList>
            <person name="Urquhart A.S."/>
            <person name="Mondo S.J."/>
            <person name="Makela M.R."/>
            <person name="Hane J.K."/>
            <person name="Wiebenga A."/>
            <person name="He G."/>
            <person name="Mihaltcheva S."/>
            <person name="Pangilinan J."/>
            <person name="Lipzen A."/>
            <person name="Barry K."/>
            <person name="de Vries R.P."/>
            <person name="Grigoriev I.V."/>
            <person name="Idnurm A."/>
        </authorList>
    </citation>
    <scope>NUCLEOTIDE SEQUENCE [LARGE SCALE GENOMIC DNA]</scope>
    <source>
        <strain evidence="2 3">CBS 101075</strain>
    </source>
</reference>
<dbReference type="AlphaFoldDB" id="A0A443HNM2"/>
<organism evidence="2 3">
    <name type="scientific">Byssochlamys spectabilis</name>
    <name type="common">Paecilomyces variotii</name>
    <dbReference type="NCBI Taxonomy" id="264951"/>
    <lineage>
        <taxon>Eukaryota</taxon>
        <taxon>Fungi</taxon>
        <taxon>Dikarya</taxon>
        <taxon>Ascomycota</taxon>
        <taxon>Pezizomycotina</taxon>
        <taxon>Eurotiomycetes</taxon>
        <taxon>Eurotiomycetidae</taxon>
        <taxon>Eurotiales</taxon>
        <taxon>Thermoascaceae</taxon>
        <taxon>Paecilomyces</taxon>
    </lineage>
</organism>
<keyword evidence="1" id="KW-0812">Transmembrane</keyword>
<dbReference type="RefSeq" id="XP_028483063.1">
    <property type="nucleotide sequence ID" value="XM_028631254.1"/>
</dbReference>
<comment type="caution">
    <text evidence="2">The sequence shown here is derived from an EMBL/GenBank/DDBJ whole genome shotgun (WGS) entry which is preliminary data.</text>
</comment>
<dbReference type="Proteomes" id="UP000283841">
    <property type="component" value="Unassembled WGS sequence"/>
</dbReference>